<accession>A0A392TAN8</accession>
<dbReference type="AlphaFoldDB" id="A0A392TAN8"/>
<proteinExistence type="predicted"/>
<keyword evidence="2" id="KW-1185">Reference proteome</keyword>
<name>A0A392TAN8_9FABA</name>
<protein>
    <submittedName>
        <fullName evidence="1">Uncharacterized protein</fullName>
    </submittedName>
</protein>
<evidence type="ECO:0000313" key="1">
    <source>
        <dbReference type="EMBL" id="MCI57952.1"/>
    </source>
</evidence>
<reference evidence="1 2" key="1">
    <citation type="journal article" date="2018" name="Front. Plant Sci.">
        <title>Red Clover (Trifolium pratense) and Zigzag Clover (T. medium) - A Picture of Genomic Similarities and Differences.</title>
        <authorList>
            <person name="Dluhosova J."/>
            <person name="Istvanek J."/>
            <person name="Nedelnik J."/>
            <person name="Repkova J."/>
        </authorList>
    </citation>
    <scope>NUCLEOTIDE SEQUENCE [LARGE SCALE GENOMIC DNA]</scope>
    <source>
        <strain evidence="2">cv. 10/8</strain>
        <tissue evidence="1">Leaf</tissue>
    </source>
</reference>
<sequence>PSTMLSPDSNQHKGVLHFLPYNASKGAIPMLE</sequence>
<organism evidence="1 2">
    <name type="scientific">Trifolium medium</name>
    <dbReference type="NCBI Taxonomy" id="97028"/>
    <lineage>
        <taxon>Eukaryota</taxon>
        <taxon>Viridiplantae</taxon>
        <taxon>Streptophyta</taxon>
        <taxon>Embryophyta</taxon>
        <taxon>Tracheophyta</taxon>
        <taxon>Spermatophyta</taxon>
        <taxon>Magnoliopsida</taxon>
        <taxon>eudicotyledons</taxon>
        <taxon>Gunneridae</taxon>
        <taxon>Pentapetalae</taxon>
        <taxon>rosids</taxon>
        <taxon>fabids</taxon>
        <taxon>Fabales</taxon>
        <taxon>Fabaceae</taxon>
        <taxon>Papilionoideae</taxon>
        <taxon>50 kb inversion clade</taxon>
        <taxon>NPAAA clade</taxon>
        <taxon>Hologalegina</taxon>
        <taxon>IRL clade</taxon>
        <taxon>Trifolieae</taxon>
        <taxon>Trifolium</taxon>
    </lineage>
</organism>
<dbReference type="Proteomes" id="UP000265520">
    <property type="component" value="Unassembled WGS sequence"/>
</dbReference>
<comment type="caution">
    <text evidence="1">The sequence shown here is derived from an EMBL/GenBank/DDBJ whole genome shotgun (WGS) entry which is preliminary data.</text>
</comment>
<dbReference type="EMBL" id="LXQA010538084">
    <property type="protein sequence ID" value="MCI57952.1"/>
    <property type="molecule type" value="Genomic_DNA"/>
</dbReference>
<feature type="non-terminal residue" evidence="1">
    <location>
        <position position="1"/>
    </location>
</feature>
<evidence type="ECO:0000313" key="2">
    <source>
        <dbReference type="Proteomes" id="UP000265520"/>
    </source>
</evidence>